<evidence type="ECO:0000313" key="2">
    <source>
        <dbReference type="EMBL" id="KAK2837749.1"/>
    </source>
</evidence>
<proteinExistence type="predicted"/>
<name>A0AA88MHC2_CHASR</name>
<dbReference type="EMBL" id="JAUPFM010000011">
    <property type="protein sequence ID" value="KAK2837749.1"/>
    <property type="molecule type" value="Genomic_DNA"/>
</dbReference>
<accession>A0AA88MHC2</accession>
<reference evidence="2" key="1">
    <citation type="submission" date="2023-07" db="EMBL/GenBank/DDBJ databases">
        <title>Chromosome-level Genome Assembly of Striped Snakehead (Channa striata).</title>
        <authorList>
            <person name="Liu H."/>
        </authorList>
    </citation>
    <scope>NUCLEOTIDE SEQUENCE</scope>
    <source>
        <strain evidence="2">Gz</strain>
        <tissue evidence="2">Muscle</tissue>
    </source>
</reference>
<feature type="chain" id="PRO_5041711664" evidence="1">
    <location>
        <begin position="21"/>
        <end position="184"/>
    </location>
</feature>
<evidence type="ECO:0000256" key="1">
    <source>
        <dbReference type="SAM" id="SignalP"/>
    </source>
</evidence>
<comment type="caution">
    <text evidence="2">The sequence shown here is derived from an EMBL/GenBank/DDBJ whole genome shotgun (WGS) entry which is preliminary data.</text>
</comment>
<dbReference type="PROSITE" id="PS51257">
    <property type="entry name" value="PROKAR_LIPOPROTEIN"/>
    <property type="match status" value="1"/>
</dbReference>
<organism evidence="2 3">
    <name type="scientific">Channa striata</name>
    <name type="common">Snakehead murrel</name>
    <name type="synonym">Ophicephalus striatus</name>
    <dbReference type="NCBI Taxonomy" id="64152"/>
    <lineage>
        <taxon>Eukaryota</taxon>
        <taxon>Metazoa</taxon>
        <taxon>Chordata</taxon>
        <taxon>Craniata</taxon>
        <taxon>Vertebrata</taxon>
        <taxon>Euteleostomi</taxon>
        <taxon>Actinopterygii</taxon>
        <taxon>Neopterygii</taxon>
        <taxon>Teleostei</taxon>
        <taxon>Neoteleostei</taxon>
        <taxon>Acanthomorphata</taxon>
        <taxon>Anabantaria</taxon>
        <taxon>Anabantiformes</taxon>
        <taxon>Channoidei</taxon>
        <taxon>Channidae</taxon>
        <taxon>Channa</taxon>
    </lineage>
</organism>
<feature type="signal peptide" evidence="1">
    <location>
        <begin position="1"/>
        <end position="20"/>
    </location>
</feature>
<dbReference type="Proteomes" id="UP001187415">
    <property type="component" value="Unassembled WGS sequence"/>
</dbReference>
<dbReference type="AlphaFoldDB" id="A0AA88MHC2"/>
<keyword evidence="3" id="KW-1185">Reference proteome</keyword>
<keyword evidence="1" id="KW-0732">Signal</keyword>
<sequence>MHRLISILLLAVGACDTVYWQTLTCPYKGRHETLTRIWCRQTSTECCTGLLFSHTDHLVDGGKLKVTQGIDSFTVEAAEPVYGEGQYWCGMLTKNKTIIKLAEGYFHTSYGAFIWNFTRWILLPLLPMVTIFTSLCYRTTTKCISKKAKKPYDETAMRGARIDPQYENATSFFELERRGFNCAE</sequence>
<gene>
    <name evidence="2" type="ORF">Q5P01_014961</name>
</gene>
<evidence type="ECO:0000313" key="3">
    <source>
        <dbReference type="Proteomes" id="UP001187415"/>
    </source>
</evidence>
<protein>
    <submittedName>
        <fullName evidence="2">Uncharacterized protein</fullName>
    </submittedName>
</protein>